<keyword evidence="4" id="KW-1185">Reference proteome</keyword>
<organism evidence="3 4">
    <name type="scientific">Planococcus faecalis</name>
    <dbReference type="NCBI Taxonomy" id="1598147"/>
    <lineage>
        <taxon>Bacteria</taxon>
        <taxon>Bacillati</taxon>
        <taxon>Bacillota</taxon>
        <taxon>Bacilli</taxon>
        <taxon>Bacillales</taxon>
        <taxon>Caryophanaceae</taxon>
        <taxon>Planococcus</taxon>
    </lineage>
</organism>
<evidence type="ECO:0000313" key="3">
    <source>
        <dbReference type="EMBL" id="AQU77993.1"/>
    </source>
</evidence>
<evidence type="ECO:0000313" key="4">
    <source>
        <dbReference type="Proteomes" id="UP000189661"/>
    </source>
</evidence>
<feature type="region of interest" description="Disordered" evidence="1">
    <location>
        <begin position="384"/>
        <end position="417"/>
    </location>
</feature>
<dbReference type="Proteomes" id="UP000189661">
    <property type="component" value="Chromosome"/>
</dbReference>
<dbReference type="InterPro" id="IPR038610">
    <property type="entry name" value="FliK-like_C_sf"/>
</dbReference>
<dbReference type="RefSeq" id="WP_071154098.1">
    <property type="nucleotide sequence ID" value="NZ_CP019401.1"/>
</dbReference>
<sequence>MEALKPTFQQIISPVTKTTSKPVVNQAAFASLLESLALPPVSEQQAPTENLLENVESVLASLQELLVEEPTTEQQEIQYAILQLQQLQADNKPTGLPAPGQVAANASEDPSQLVSLLQKIQQQLQILVEQPAGETVKSPMLNEVEGKANKTSVNGLIQLSKQLDDLLGMLEKQQALIATSPQLKPVIASSEESHAVKDIPILVGELLKPVSNSSKVSVEMQKALKELEAGEGKVVPKLQSGEELQTPKESIEVKATPDLAAQPLTMTADAGKVAGTLVKAEASLQPVPLVRLPHLLEDLGGMLKSSMRLVDGQEGLKMRVNIFPEHLGHLEILLTSTNGKLAAQIMASTPMAKEAIELQLNQLRTSLIQQGVEVEKIEVLEQSPQQPFNQQQPHAEQRFTQQQSKNPRSGHSYFQSEEDVVKETTKLLPEGLLKVDYTV</sequence>
<feature type="compositionally biased region" description="Polar residues" evidence="1">
    <location>
        <begin position="398"/>
        <end position="415"/>
    </location>
</feature>
<dbReference type="EMBL" id="CP019401">
    <property type="protein sequence ID" value="AQU77993.1"/>
    <property type="molecule type" value="Genomic_DNA"/>
</dbReference>
<proteinExistence type="predicted"/>
<reference evidence="3 4" key="1">
    <citation type="submission" date="2017-01" db="EMBL/GenBank/DDBJ databases">
        <title>Planococcus faecalis genome complete sequence.</title>
        <authorList>
            <person name="Lee P.C."/>
        </authorList>
    </citation>
    <scope>NUCLEOTIDE SEQUENCE [LARGE SCALE GENOMIC DNA]</scope>
    <source>
        <strain evidence="3 4">AJ003</strain>
    </source>
</reference>
<dbReference type="Gene3D" id="3.30.750.140">
    <property type="match status" value="1"/>
</dbReference>
<dbReference type="InterPro" id="IPR021136">
    <property type="entry name" value="Flagellar_hook_control-like_C"/>
</dbReference>
<protein>
    <recommendedName>
        <fullName evidence="2">Flagellar hook-length control protein-like C-terminal domain-containing protein</fullName>
    </recommendedName>
</protein>
<accession>A0ABN4XHP4</accession>
<dbReference type="CDD" id="cd17470">
    <property type="entry name" value="T3SS_Flik_C"/>
    <property type="match status" value="1"/>
</dbReference>
<evidence type="ECO:0000256" key="1">
    <source>
        <dbReference type="SAM" id="MobiDB-lite"/>
    </source>
</evidence>
<feature type="domain" description="Flagellar hook-length control protein-like C-terminal" evidence="2">
    <location>
        <begin position="313"/>
        <end position="387"/>
    </location>
</feature>
<evidence type="ECO:0000259" key="2">
    <source>
        <dbReference type="Pfam" id="PF02120"/>
    </source>
</evidence>
<gene>
    <name evidence="3" type="ORF">AJGP001_01140</name>
</gene>
<dbReference type="Pfam" id="PF02120">
    <property type="entry name" value="Flg_hook"/>
    <property type="match status" value="1"/>
</dbReference>
<feature type="compositionally biased region" description="Low complexity" evidence="1">
    <location>
        <begin position="384"/>
        <end position="394"/>
    </location>
</feature>
<name>A0ABN4XHP4_9BACL</name>